<dbReference type="Pfam" id="PF13392">
    <property type="entry name" value="HNH_3"/>
    <property type="match status" value="1"/>
</dbReference>
<gene>
    <name evidence="3" type="ORF">GCM10007888_06140</name>
    <name evidence="2" type="ORF">MOX02_03260</name>
</gene>
<dbReference type="AlphaFoldDB" id="A0A512IX37"/>
<dbReference type="InterPro" id="IPR016177">
    <property type="entry name" value="DNA-bd_dom_sf"/>
</dbReference>
<organism evidence="2 4">
    <name type="scientific">Methylobacterium oxalidis</name>
    <dbReference type="NCBI Taxonomy" id="944322"/>
    <lineage>
        <taxon>Bacteria</taxon>
        <taxon>Pseudomonadati</taxon>
        <taxon>Pseudomonadota</taxon>
        <taxon>Alphaproteobacteria</taxon>
        <taxon>Hyphomicrobiales</taxon>
        <taxon>Methylobacteriaceae</taxon>
        <taxon>Methylobacterium</taxon>
    </lineage>
</organism>
<reference evidence="5" key="2">
    <citation type="journal article" date="2019" name="Int. J. Syst. Evol. Microbiol.">
        <title>The Global Catalogue of Microorganisms (GCM) 10K type strain sequencing project: providing services to taxonomists for standard genome sequencing and annotation.</title>
        <authorList>
            <consortium name="The Broad Institute Genomics Platform"/>
            <consortium name="The Broad Institute Genome Sequencing Center for Infectious Disease"/>
            <person name="Wu L."/>
            <person name="Ma J."/>
        </authorList>
    </citation>
    <scope>NUCLEOTIDE SEQUENCE [LARGE SCALE GENOMIC DNA]</scope>
    <source>
        <strain evidence="5">NBRC 107715</strain>
    </source>
</reference>
<reference evidence="3" key="4">
    <citation type="submission" date="2023-01" db="EMBL/GenBank/DDBJ databases">
        <title>Draft genome sequence of Methylobacterium oxalidis strain NBRC 107715.</title>
        <authorList>
            <person name="Sun Q."/>
            <person name="Mori K."/>
        </authorList>
    </citation>
    <scope>NUCLEOTIDE SEQUENCE</scope>
    <source>
        <strain evidence="3">NBRC 107715</strain>
    </source>
</reference>
<dbReference type="GO" id="GO:0003700">
    <property type="term" value="F:DNA-binding transcription factor activity"/>
    <property type="evidence" value="ECO:0007669"/>
    <property type="project" value="InterPro"/>
</dbReference>
<dbReference type="EMBL" id="BSPK01000004">
    <property type="protein sequence ID" value="GLS62233.1"/>
    <property type="molecule type" value="Genomic_DNA"/>
</dbReference>
<feature type="domain" description="HNH nuclease" evidence="1">
    <location>
        <begin position="74"/>
        <end position="116"/>
    </location>
</feature>
<sequence>MKHAYTHLTQDYLAQILQYDPDTGVLTWLKRPLEQFKKTSTANSWNAKYAGKPALTAIGAHGYKQGKIDGQTILAHRAIWTLMTDERPPMIDHRDGVKTNNTFKNLRPASKVENARNQRGRNCRQLPKGVEVCRVERYRARARLAGKKVHLGIHDTVEEARLAYINFAIEAHGEFYNPDAGVSLLKTA</sequence>
<evidence type="ECO:0000259" key="1">
    <source>
        <dbReference type="Pfam" id="PF13392"/>
    </source>
</evidence>
<evidence type="ECO:0000313" key="2">
    <source>
        <dbReference type="EMBL" id="GEP02288.1"/>
    </source>
</evidence>
<dbReference type="SUPFAM" id="SSF54060">
    <property type="entry name" value="His-Me finger endonucleases"/>
    <property type="match status" value="1"/>
</dbReference>
<proteinExistence type="predicted"/>
<dbReference type="EMBL" id="BJZU01000003">
    <property type="protein sequence ID" value="GEP02288.1"/>
    <property type="molecule type" value="Genomic_DNA"/>
</dbReference>
<dbReference type="Proteomes" id="UP001156856">
    <property type="component" value="Unassembled WGS sequence"/>
</dbReference>
<comment type="caution">
    <text evidence="2">The sequence shown here is derived from an EMBL/GenBank/DDBJ whole genome shotgun (WGS) entry which is preliminary data.</text>
</comment>
<dbReference type="Gene3D" id="3.30.730.10">
    <property type="entry name" value="AP2/ERF domain"/>
    <property type="match status" value="1"/>
</dbReference>
<protein>
    <recommendedName>
        <fullName evidence="1">HNH nuclease domain-containing protein</fullName>
    </recommendedName>
</protein>
<reference evidence="3" key="1">
    <citation type="journal article" date="2014" name="Int. J. Syst. Evol. Microbiol.">
        <title>Complete genome of a new Firmicutes species belonging to the dominant human colonic microbiota ('Ruminococcus bicirculans') reveals two chromosomes and a selective capacity to utilize plant glucans.</title>
        <authorList>
            <consortium name="NISC Comparative Sequencing Program"/>
            <person name="Wegmann U."/>
            <person name="Louis P."/>
            <person name="Goesmann A."/>
            <person name="Henrissat B."/>
            <person name="Duncan S.H."/>
            <person name="Flint H.J."/>
        </authorList>
    </citation>
    <scope>NUCLEOTIDE SEQUENCE</scope>
    <source>
        <strain evidence="3">NBRC 107715</strain>
    </source>
</reference>
<evidence type="ECO:0000313" key="3">
    <source>
        <dbReference type="EMBL" id="GLS62233.1"/>
    </source>
</evidence>
<accession>A0A512IX37</accession>
<dbReference type="SUPFAM" id="SSF54171">
    <property type="entry name" value="DNA-binding domain"/>
    <property type="match status" value="1"/>
</dbReference>
<dbReference type="InterPro" id="IPR036955">
    <property type="entry name" value="AP2/ERF_dom_sf"/>
</dbReference>
<dbReference type="InterPro" id="IPR044925">
    <property type="entry name" value="His-Me_finger_sf"/>
</dbReference>
<name>A0A512IX37_9HYPH</name>
<evidence type="ECO:0000313" key="4">
    <source>
        <dbReference type="Proteomes" id="UP000321960"/>
    </source>
</evidence>
<evidence type="ECO:0000313" key="5">
    <source>
        <dbReference type="Proteomes" id="UP001156856"/>
    </source>
</evidence>
<dbReference type="GO" id="GO:0003677">
    <property type="term" value="F:DNA binding"/>
    <property type="evidence" value="ECO:0007669"/>
    <property type="project" value="InterPro"/>
</dbReference>
<dbReference type="OrthoDB" id="388551at2"/>
<dbReference type="RefSeq" id="WP_147023961.1">
    <property type="nucleotide sequence ID" value="NZ_BJZU01000003.1"/>
</dbReference>
<dbReference type="InterPro" id="IPR003615">
    <property type="entry name" value="HNH_nuc"/>
</dbReference>
<dbReference type="Gene3D" id="3.90.75.20">
    <property type="match status" value="1"/>
</dbReference>
<keyword evidence="5" id="KW-1185">Reference proteome</keyword>
<dbReference type="Proteomes" id="UP000321960">
    <property type="component" value="Unassembled WGS sequence"/>
</dbReference>
<reference evidence="2 4" key="3">
    <citation type="submission" date="2019-07" db="EMBL/GenBank/DDBJ databases">
        <title>Whole genome shotgun sequence of Methylobacterium oxalidis NBRC 107715.</title>
        <authorList>
            <person name="Hosoyama A."/>
            <person name="Uohara A."/>
            <person name="Ohji S."/>
            <person name="Ichikawa N."/>
        </authorList>
    </citation>
    <scope>NUCLEOTIDE SEQUENCE [LARGE SCALE GENOMIC DNA]</scope>
    <source>
        <strain evidence="2 4">NBRC 107715</strain>
    </source>
</reference>